<accession>A0AAN6SPN2</accession>
<reference evidence="10" key="1">
    <citation type="journal article" date="2023" name="Mol. Phylogenet. Evol.">
        <title>Genome-scale phylogeny and comparative genomics of the fungal order Sordariales.</title>
        <authorList>
            <person name="Hensen N."/>
            <person name="Bonometti L."/>
            <person name="Westerberg I."/>
            <person name="Brannstrom I.O."/>
            <person name="Guillou S."/>
            <person name="Cros-Aarteil S."/>
            <person name="Calhoun S."/>
            <person name="Haridas S."/>
            <person name="Kuo A."/>
            <person name="Mondo S."/>
            <person name="Pangilinan J."/>
            <person name="Riley R."/>
            <person name="LaButti K."/>
            <person name="Andreopoulos B."/>
            <person name="Lipzen A."/>
            <person name="Chen C."/>
            <person name="Yan M."/>
            <person name="Daum C."/>
            <person name="Ng V."/>
            <person name="Clum A."/>
            <person name="Steindorff A."/>
            <person name="Ohm R.A."/>
            <person name="Martin F."/>
            <person name="Silar P."/>
            <person name="Natvig D.O."/>
            <person name="Lalanne C."/>
            <person name="Gautier V."/>
            <person name="Ament-Velasquez S.L."/>
            <person name="Kruys A."/>
            <person name="Hutchinson M.I."/>
            <person name="Powell A.J."/>
            <person name="Barry K."/>
            <person name="Miller A.N."/>
            <person name="Grigoriev I.V."/>
            <person name="Debuchy R."/>
            <person name="Gladieux P."/>
            <person name="Hiltunen Thoren M."/>
            <person name="Johannesson H."/>
        </authorList>
    </citation>
    <scope>NUCLEOTIDE SEQUENCE [LARGE SCALE GENOMIC DNA]</scope>
    <source>
        <strain evidence="10">CBS 284.82</strain>
    </source>
</reference>
<dbReference type="Gene3D" id="3.40.50.720">
    <property type="entry name" value="NAD(P)-binding Rossmann-like Domain"/>
    <property type="match status" value="1"/>
</dbReference>
<comment type="caution">
    <text evidence="9">The sequence shown here is derived from an EMBL/GenBank/DDBJ whole genome shotgun (WGS) entry which is preliminary data.</text>
</comment>
<dbReference type="FunFam" id="3.40.50.720:FF:000181">
    <property type="entry name" value="NmrA-like family domain-containing protein 1"/>
    <property type="match status" value="1"/>
</dbReference>
<dbReference type="InterPro" id="IPR036291">
    <property type="entry name" value="NAD(P)-bd_dom_sf"/>
</dbReference>
<comment type="similarity">
    <text evidence="3">Belongs to the NmrA-type oxidoreductase family.</text>
</comment>
<dbReference type="Pfam" id="PF05368">
    <property type="entry name" value="NmrA"/>
    <property type="match status" value="1"/>
</dbReference>
<dbReference type="PANTHER" id="PTHR42748">
    <property type="entry name" value="NITROGEN METABOLITE REPRESSION PROTEIN NMRA FAMILY MEMBER"/>
    <property type="match status" value="1"/>
</dbReference>
<dbReference type="CDD" id="cd05251">
    <property type="entry name" value="NmrA_like_SDR_a"/>
    <property type="match status" value="1"/>
</dbReference>
<keyword evidence="5" id="KW-0521">NADP</keyword>
<dbReference type="SUPFAM" id="SSF51735">
    <property type="entry name" value="NAD(P)-binding Rossmann-fold domains"/>
    <property type="match status" value="1"/>
</dbReference>
<comment type="subcellular location">
    <subcellularLocation>
        <location evidence="2">Cytoplasm</location>
        <location evidence="2">Perinuclear region</location>
    </subcellularLocation>
    <subcellularLocation>
        <location evidence="1">Nucleus</location>
    </subcellularLocation>
</comment>
<protein>
    <recommendedName>
        <fullName evidence="7">NmrA-like family domain-containing protein 1</fullName>
    </recommendedName>
</protein>
<evidence type="ECO:0000256" key="1">
    <source>
        <dbReference type="ARBA" id="ARBA00004123"/>
    </source>
</evidence>
<dbReference type="AlphaFoldDB" id="A0AAN6SPN2"/>
<evidence type="ECO:0000256" key="5">
    <source>
        <dbReference type="ARBA" id="ARBA00022857"/>
    </source>
</evidence>
<dbReference type="PANTHER" id="PTHR42748:SF31">
    <property type="entry name" value="NMRA-LIKE DOMAIN-CONTAINING PROTEIN-RELATED"/>
    <property type="match status" value="1"/>
</dbReference>
<gene>
    <name evidence="9" type="ORF">C8A01DRAFT_48348</name>
</gene>
<dbReference type="InterPro" id="IPR008030">
    <property type="entry name" value="NmrA-like"/>
</dbReference>
<keyword evidence="10" id="KW-1185">Reference proteome</keyword>
<evidence type="ECO:0000256" key="6">
    <source>
        <dbReference type="ARBA" id="ARBA00023242"/>
    </source>
</evidence>
<keyword evidence="6" id="KW-0539">Nucleus</keyword>
<dbReference type="GO" id="GO:0005634">
    <property type="term" value="C:nucleus"/>
    <property type="evidence" value="ECO:0007669"/>
    <property type="project" value="UniProtKB-SubCell"/>
</dbReference>
<proteinExistence type="inferred from homology"/>
<keyword evidence="4" id="KW-0963">Cytoplasm</keyword>
<evidence type="ECO:0000256" key="4">
    <source>
        <dbReference type="ARBA" id="ARBA00022490"/>
    </source>
</evidence>
<evidence type="ECO:0000259" key="8">
    <source>
        <dbReference type="Pfam" id="PF05368"/>
    </source>
</evidence>
<dbReference type="EMBL" id="MU854443">
    <property type="protein sequence ID" value="KAK4035459.1"/>
    <property type="molecule type" value="Genomic_DNA"/>
</dbReference>
<organism evidence="9 10">
    <name type="scientific">Parachaetomium inaequale</name>
    <dbReference type="NCBI Taxonomy" id="2588326"/>
    <lineage>
        <taxon>Eukaryota</taxon>
        <taxon>Fungi</taxon>
        <taxon>Dikarya</taxon>
        <taxon>Ascomycota</taxon>
        <taxon>Pezizomycotina</taxon>
        <taxon>Sordariomycetes</taxon>
        <taxon>Sordariomycetidae</taxon>
        <taxon>Sordariales</taxon>
        <taxon>Chaetomiaceae</taxon>
        <taxon>Parachaetomium</taxon>
    </lineage>
</organism>
<feature type="domain" description="NmrA-like" evidence="8">
    <location>
        <begin position="4"/>
        <end position="307"/>
    </location>
</feature>
<dbReference type="InterPro" id="IPR051164">
    <property type="entry name" value="NmrA-like_oxidored"/>
</dbReference>
<evidence type="ECO:0000313" key="10">
    <source>
        <dbReference type="Proteomes" id="UP001303115"/>
    </source>
</evidence>
<evidence type="ECO:0000256" key="2">
    <source>
        <dbReference type="ARBA" id="ARBA00004556"/>
    </source>
</evidence>
<dbReference type="GO" id="GO:0048471">
    <property type="term" value="C:perinuclear region of cytoplasm"/>
    <property type="evidence" value="ECO:0007669"/>
    <property type="project" value="UniProtKB-SubCell"/>
</dbReference>
<sequence length="319" mass="34751">MASNKIITVFGATGAQGGAVADVFLHDPKLKSDWTVRAVTRNTSSESAKKLQSQGAEVVAADMNDKATLLKAIEGASAVYAVTNYWEKADHELEIRQGKALVDAAKEAGVHHFIWSSLVNVTKLTKGKLPHVYHFDSKAAVEEYARSVGIPATFFMPGFYMSNIPGGSLRPDPSNGDAWTFSLPVPASARIPLFDPADTGKYVKAAVLHRDEVLGKRILGATAYVTGAEIVEGFKKVFPEAGERASYRQLPEAEYKGALLAKGMPNLIAQELLENMLLLDQFGYYGGASLDETHALVEDELTTWEEHVRKSTKWPAELR</sequence>
<dbReference type="Proteomes" id="UP001303115">
    <property type="component" value="Unassembled WGS sequence"/>
</dbReference>
<dbReference type="Gene3D" id="3.90.25.10">
    <property type="entry name" value="UDP-galactose 4-epimerase, domain 1"/>
    <property type="match status" value="1"/>
</dbReference>
<evidence type="ECO:0000313" key="9">
    <source>
        <dbReference type="EMBL" id="KAK4035459.1"/>
    </source>
</evidence>
<name>A0AAN6SPN2_9PEZI</name>
<evidence type="ECO:0000256" key="7">
    <source>
        <dbReference type="ARBA" id="ARBA00040296"/>
    </source>
</evidence>
<evidence type="ECO:0000256" key="3">
    <source>
        <dbReference type="ARBA" id="ARBA00006328"/>
    </source>
</evidence>